<comment type="caution">
    <text evidence="1">The sequence shown here is derived from an EMBL/GenBank/DDBJ whole genome shotgun (WGS) entry which is preliminary data.</text>
</comment>
<dbReference type="AlphaFoldDB" id="A0AAE3NSZ3"/>
<sequence length="114" mass="12150">MNLFVSANVNLIQSGGAVRPTSTSSVSFDIARDRTYEKTDDLVAVLRKLADAVEAKKGEISSAFSELDEGKGDLRDKLRELGISPDALGQKGDNAAKLIGYALALVAMPNDPLR</sequence>
<accession>A0AAE3NSZ3</accession>
<reference evidence="1" key="1">
    <citation type="submission" date="2023-03" db="EMBL/GenBank/DDBJ databases">
        <title>Multiphase analysis and comparison of six strains from genera Psychromarinibacter, Lutimaribacter, and Maritimibacter, including a novel species: Psychromarinibacter sediminicola sp. nov.</title>
        <authorList>
            <person name="Wang Y.-H."/>
            <person name="Ye M.-Q."/>
            <person name="Du Z.-J."/>
        </authorList>
    </citation>
    <scope>NUCLEOTIDE SEQUENCE</scope>
    <source>
        <strain evidence="1">C21-152</strain>
    </source>
</reference>
<dbReference type="RefSeq" id="WP_275567637.1">
    <property type="nucleotide sequence ID" value="NZ_JARGYC010000029.1"/>
</dbReference>
<dbReference type="Proteomes" id="UP001220964">
    <property type="component" value="Unassembled WGS sequence"/>
</dbReference>
<proteinExistence type="predicted"/>
<keyword evidence="2" id="KW-1185">Reference proteome</keyword>
<evidence type="ECO:0000313" key="2">
    <source>
        <dbReference type="Proteomes" id="UP001220964"/>
    </source>
</evidence>
<evidence type="ECO:0000313" key="1">
    <source>
        <dbReference type="EMBL" id="MDF0601496.1"/>
    </source>
</evidence>
<organism evidence="1 2">
    <name type="scientific">Psychromarinibacter sediminicola</name>
    <dbReference type="NCBI Taxonomy" id="3033385"/>
    <lineage>
        <taxon>Bacteria</taxon>
        <taxon>Pseudomonadati</taxon>
        <taxon>Pseudomonadota</taxon>
        <taxon>Alphaproteobacteria</taxon>
        <taxon>Rhodobacterales</taxon>
        <taxon>Paracoccaceae</taxon>
        <taxon>Psychromarinibacter</taxon>
    </lineage>
</organism>
<protein>
    <submittedName>
        <fullName evidence="1">Uncharacterized protein</fullName>
    </submittedName>
</protein>
<name>A0AAE3NSZ3_9RHOB</name>
<dbReference type="EMBL" id="JARGYC010000029">
    <property type="protein sequence ID" value="MDF0601496.1"/>
    <property type="molecule type" value="Genomic_DNA"/>
</dbReference>
<gene>
    <name evidence="1" type="ORF">P1J78_12195</name>
</gene>